<sequence>MHSFRTATAVWLSVLLMSHIWATEACNGGFQMVLHSIENCSGDGQIITIDPSSTVALTKECGVKSKSTMRTLGFSKAQMQISITKNGLPVVKESVDLCASLDDAASNPDAAELLTMFGVPDHCPVEATEITTDESKTYSLEKYKHNLLMAQGRSIIDILIHHDNGESCFKIETEITNKNILAL</sequence>
<dbReference type="InterPro" id="IPR036846">
    <property type="entry name" value="GM2-AP_sf"/>
</dbReference>
<dbReference type="AlphaFoldDB" id="A0A182JEN0"/>
<proteinExistence type="predicted"/>
<accession>A0A182JEN0</accession>
<evidence type="ECO:0000313" key="2">
    <source>
        <dbReference type="EnsemblMetazoa" id="AATE016655-PA.1"/>
    </source>
</evidence>
<organism evidence="2">
    <name type="scientific">Anopheles atroparvus</name>
    <name type="common">European mosquito</name>
    <dbReference type="NCBI Taxonomy" id="41427"/>
    <lineage>
        <taxon>Eukaryota</taxon>
        <taxon>Metazoa</taxon>
        <taxon>Ecdysozoa</taxon>
        <taxon>Arthropoda</taxon>
        <taxon>Hexapoda</taxon>
        <taxon>Insecta</taxon>
        <taxon>Pterygota</taxon>
        <taxon>Neoptera</taxon>
        <taxon>Endopterygota</taxon>
        <taxon>Diptera</taxon>
        <taxon>Nematocera</taxon>
        <taxon>Culicoidea</taxon>
        <taxon>Culicidae</taxon>
        <taxon>Anophelinae</taxon>
        <taxon>Anopheles</taxon>
    </lineage>
</organism>
<dbReference type="VEuPathDB" id="VectorBase:AATE016655"/>
<keyword evidence="1" id="KW-0732">Signal</keyword>
<evidence type="ECO:0008006" key="3">
    <source>
        <dbReference type="Google" id="ProtNLM"/>
    </source>
</evidence>
<reference evidence="2" key="1">
    <citation type="submission" date="2022-08" db="UniProtKB">
        <authorList>
            <consortium name="EnsemblMetazoa"/>
        </authorList>
    </citation>
    <scope>IDENTIFICATION</scope>
    <source>
        <strain evidence="2">EBRO</strain>
    </source>
</reference>
<name>A0A182JEN0_ANOAO</name>
<dbReference type="EnsemblMetazoa" id="AATE016655-RA">
    <property type="protein sequence ID" value="AATE016655-PA.1"/>
    <property type="gene ID" value="AATE016655"/>
</dbReference>
<protein>
    <recommendedName>
        <fullName evidence="3">MD-2-related lipid-recognition domain-containing protein</fullName>
    </recommendedName>
</protein>
<evidence type="ECO:0000256" key="1">
    <source>
        <dbReference type="ARBA" id="ARBA00022729"/>
    </source>
</evidence>
<dbReference type="Gene3D" id="2.70.220.10">
    <property type="entry name" value="Ganglioside GM2 activator"/>
    <property type="match status" value="1"/>
</dbReference>